<keyword evidence="3" id="KW-0378">Hydrolase</keyword>
<dbReference type="RefSeq" id="WP_263817896.1">
    <property type="nucleotide sequence ID" value="NZ_JAOXHJ010000003.1"/>
</dbReference>
<sequence>MSKQLQKKRQNKKILLSLGLGLTCALPLALSTSCFLHVKKTDDQISSTKPEITHQETNQNKQPDYKKENNHDQVNETEESAQTIDTVDPQSSLNSIKQLSKNPNYWRIGHWNILNQGGTNELKNTLLARTINYLNFDVIALTEINAHNVQDQAVTKIINLLNKWNPDNPYTYILSDELYSPEFATQKERVAFIYRKNSFDVKQEFYFLKDKKTNTPYELDQVILSSDPADHPKQKATKITYARTPYGVTLIDKNRENDFSILAVHLDSPGDSNHKSIKKQDYKYAYRNGTKELNEAYHLTTVMKLFDKFDGPNQDLILTGDTNVKEKNFNVAFGALSKPPLNYKSLLMASLRTSLGTSFSCYTSAYDKLFLRTDYQATDPSNQPAYDNAKMFDLWQVGNPVYNIVTDEIRMQVLNEWITKKPNGKKVKAKYTEREKQVLLAKWKRFDDPQQRKTMNKADRDEVVGFIEFLVRKTTSDHAPVFFDMFIDHDDMRKEG</sequence>
<dbReference type="EMBL" id="JAOXHJ010000003">
    <property type="protein sequence ID" value="MCV3754092.1"/>
    <property type="molecule type" value="Genomic_DNA"/>
</dbReference>
<keyword evidence="3" id="KW-0255">Endonuclease</keyword>
<evidence type="ECO:0000313" key="3">
    <source>
        <dbReference type="EMBL" id="MCV3754092.1"/>
    </source>
</evidence>
<gene>
    <name evidence="3" type="ORF">OF365_01765</name>
</gene>
<comment type="caution">
    <text evidence="3">The sequence shown here is derived from an EMBL/GenBank/DDBJ whole genome shotgun (WGS) entry which is preliminary data.</text>
</comment>
<dbReference type="CDD" id="cd10283">
    <property type="entry name" value="MnuA_DNase1-like"/>
    <property type="match status" value="1"/>
</dbReference>
<dbReference type="GO" id="GO:0004519">
    <property type="term" value="F:endonuclease activity"/>
    <property type="evidence" value="ECO:0007669"/>
    <property type="project" value="UniProtKB-KW"/>
</dbReference>
<feature type="signal peptide" evidence="2">
    <location>
        <begin position="1"/>
        <end position="29"/>
    </location>
</feature>
<accession>A0ABT3BPQ1</accession>
<protein>
    <submittedName>
        <fullName evidence="3">Endonuclease/exonuclease/phosphatase family protein</fullName>
    </submittedName>
</protein>
<evidence type="ECO:0000256" key="1">
    <source>
        <dbReference type="SAM" id="MobiDB-lite"/>
    </source>
</evidence>
<evidence type="ECO:0000313" key="4">
    <source>
        <dbReference type="Proteomes" id="UP001207252"/>
    </source>
</evidence>
<feature type="region of interest" description="Disordered" evidence="1">
    <location>
        <begin position="45"/>
        <end position="88"/>
    </location>
</feature>
<feature type="compositionally biased region" description="Polar residues" evidence="1">
    <location>
        <begin position="45"/>
        <end position="62"/>
    </location>
</feature>
<evidence type="ECO:0000256" key="2">
    <source>
        <dbReference type="SAM" id="SignalP"/>
    </source>
</evidence>
<dbReference type="SUPFAM" id="SSF56219">
    <property type="entry name" value="DNase I-like"/>
    <property type="match status" value="1"/>
</dbReference>
<dbReference type="NCBIfam" id="NF045851">
    <property type="entry name" value="mem_nucl_MnuA"/>
    <property type="match status" value="1"/>
</dbReference>
<keyword evidence="3" id="KW-0540">Nuclease</keyword>
<dbReference type="PANTHER" id="PTHR11371">
    <property type="entry name" value="DEOXYRIBONUCLEASE"/>
    <property type="match status" value="1"/>
</dbReference>
<proteinExistence type="predicted"/>
<keyword evidence="2" id="KW-0732">Signal</keyword>
<feature type="chain" id="PRO_5046232142" evidence="2">
    <location>
        <begin position="30"/>
        <end position="496"/>
    </location>
</feature>
<keyword evidence="4" id="KW-1185">Reference proteome</keyword>
<feature type="compositionally biased region" description="Basic and acidic residues" evidence="1">
    <location>
        <begin position="63"/>
        <end position="74"/>
    </location>
</feature>
<dbReference type="InterPro" id="IPR036691">
    <property type="entry name" value="Endo/exonu/phosph_ase_sf"/>
</dbReference>
<organism evidence="3 4">
    <name type="scientific">Ureaplasma zalophigenitalium</name>
    <dbReference type="NCBI Taxonomy" id="907723"/>
    <lineage>
        <taxon>Bacteria</taxon>
        <taxon>Bacillati</taxon>
        <taxon>Mycoplasmatota</taxon>
        <taxon>Mycoplasmoidales</taxon>
        <taxon>Mycoplasmoidaceae</taxon>
        <taxon>Ureaplasma</taxon>
    </lineage>
</organism>
<name>A0ABT3BPQ1_9BACT</name>
<dbReference type="PROSITE" id="PS51257">
    <property type="entry name" value="PROKAR_LIPOPROTEIN"/>
    <property type="match status" value="1"/>
</dbReference>
<dbReference type="Gene3D" id="3.60.10.10">
    <property type="entry name" value="Endonuclease/exonuclease/phosphatase"/>
    <property type="match status" value="1"/>
</dbReference>
<reference evidence="3 4" key="1">
    <citation type="journal article" date="2020" name="Int. J. Syst. Evol. Microbiol.">
        <title>Ureaplasma miroungigenitalium sp. nov. isolated from northern elephant seals (Mirounga angustirostris) and Ureaplasma zalophigenitalium sp. nov. isolated from California sea lions (Zalophus californianus).</title>
        <authorList>
            <person name="Volokhov D.V."/>
            <person name="Gulland F.M."/>
            <person name="Gao Y."/>
            <person name="Chizhikov V.E."/>
        </authorList>
    </citation>
    <scope>NUCLEOTIDE SEQUENCE [LARGE SCALE GENOMIC DNA]</scope>
    <source>
        <strain evidence="3 4">CSL7644-GEN</strain>
    </source>
</reference>
<dbReference type="PANTHER" id="PTHR11371:SF31">
    <property type="entry name" value="EXTRACELLULAR NUCLEASE"/>
    <property type="match status" value="1"/>
</dbReference>
<dbReference type="Proteomes" id="UP001207252">
    <property type="component" value="Unassembled WGS sequence"/>
</dbReference>